<dbReference type="Pfam" id="PF01663">
    <property type="entry name" value="Phosphodiest"/>
    <property type="match status" value="1"/>
</dbReference>
<sequence>MRLDRLHMLILFLFLPNRKAIASINKRIVLTQPTVILVSYDGFRWDYMEKVDTPNLNFIASNGIKAKHLLNTFVTKTFPNHFTLVTGLYEESHGIVANTFFDPVFNDTFYLDAVSKHYLDSKWWNGEPVWITNQKAFKKSAVVFWPGSEVKIEGQYPTHYLPYNPSLSFEKRIDYLCTMLEQDDPPSFLAAYFNEPDHSGHKFGPDSPEIKIVIRRMDNVTGYLLESLRNRGLLNQVNLIITSDHGMADVNNSCLIQLDHYIPSDWYTLITDPNRADHASNVFFHILPKKGKLNGTYQKLKTVPHLYTYLKEEIPEEFHYSHNRRVMPIFIVAEEGWTITKNKSRIDSRGNHGYSNQFSDMHPFFLAQGPAFKEGFVSEPFENVNIYSLMCHILGIEPAPNNGSLQAVQHLLKEKEQKHDYTVLIVVSVISVLVLLLMTYGIVSFCVKNHCRMRQYGHIYDLGTSELFDL</sequence>
<dbReference type="Proteomes" id="UP001159405">
    <property type="component" value="Unassembled WGS sequence"/>
</dbReference>
<feature type="signal peptide" evidence="2">
    <location>
        <begin position="1"/>
        <end position="22"/>
    </location>
</feature>
<dbReference type="EMBL" id="CALNXK010000195">
    <property type="protein sequence ID" value="CAH3174932.1"/>
    <property type="molecule type" value="Genomic_DNA"/>
</dbReference>
<proteinExistence type="predicted"/>
<dbReference type="PANTHER" id="PTHR10151:SF120">
    <property type="entry name" value="BIS(5'-ADENOSYL)-TRIPHOSPHATASE"/>
    <property type="match status" value="1"/>
</dbReference>
<reference evidence="3 4" key="1">
    <citation type="submission" date="2022-05" db="EMBL/GenBank/DDBJ databases">
        <authorList>
            <consortium name="Genoscope - CEA"/>
            <person name="William W."/>
        </authorList>
    </citation>
    <scope>NUCLEOTIDE SEQUENCE [LARGE SCALE GENOMIC DNA]</scope>
</reference>
<keyword evidence="4" id="KW-1185">Reference proteome</keyword>
<keyword evidence="1" id="KW-0472">Membrane</keyword>
<evidence type="ECO:0000256" key="2">
    <source>
        <dbReference type="SAM" id="SignalP"/>
    </source>
</evidence>
<dbReference type="InterPro" id="IPR017850">
    <property type="entry name" value="Alkaline_phosphatase_core_sf"/>
</dbReference>
<evidence type="ECO:0000313" key="4">
    <source>
        <dbReference type="Proteomes" id="UP001159405"/>
    </source>
</evidence>
<dbReference type="PANTHER" id="PTHR10151">
    <property type="entry name" value="ECTONUCLEOTIDE PYROPHOSPHATASE/PHOSPHODIESTERASE"/>
    <property type="match status" value="1"/>
</dbReference>
<accession>A0ABN8R6C2</accession>
<evidence type="ECO:0000313" key="3">
    <source>
        <dbReference type="EMBL" id="CAH3174932.1"/>
    </source>
</evidence>
<organism evidence="3 4">
    <name type="scientific">Porites lobata</name>
    <dbReference type="NCBI Taxonomy" id="104759"/>
    <lineage>
        <taxon>Eukaryota</taxon>
        <taxon>Metazoa</taxon>
        <taxon>Cnidaria</taxon>
        <taxon>Anthozoa</taxon>
        <taxon>Hexacorallia</taxon>
        <taxon>Scleractinia</taxon>
        <taxon>Fungiina</taxon>
        <taxon>Poritidae</taxon>
        <taxon>Porites</taxon>
    </lineage>
</organism>
<gene>
    <name evidence="3" type="ORF">PLOB_00015588</name>
</gene>
<dbReference type="Gene3D" id="3.30.1360.180">
    <property type="match status" value="1"/>
</dbReference>
<feature type="chain" id="PRO_5047201902" description="Bis(5'-adenosyl)-triphosphatase" evidence="2">
    <location>
        <begin position="23"/>
        <end position="470"/>
    </location>
</feature>
<evidence type="ECO:0000256" key="1">
    <source>
        <dbReference type="SAM" id="Phobius"/>
    </source>
</evidence>
<keyword evidence="1" id="KW-1133">Transmembrane helix</keyword>
<evidence type="ECO:0008006" key="5">
    <source>
        <dbReference type="Google" id="ProtNLM"/>
    </source>
</evidence>
<name>A0ABN8R6C2_9CNID</name>
<dbReference type="SUPFAM" id="SSF53649">
    <property type="entry name" value="Alkaline phosphatase-like"/>
    <property type="match status" value="1"/>
</dbReference>
<keyword evidence="2" id="KW-0732">Signal</keyword>
<protein>
    <recommendedName>
        <fullName evidence="5">Bis(5'-adenosyl)-triphosphatase</fullName>
    </recommendedName>
</protein>
<dbReference type="CDD" id="cd16018">
    <property type="entry name" value="Enpp"/>
    <property type="match status" value="1"/>
</dbReference>
<keyword evidence="1" id="KW-0812">Transmembrane</keyword>
<dbReference type="Gene3D" id="3.40.720.10">
    <property type="entry name" value="Alkaline Phosphatase, subunit A"/>
    <property type="match status" value="1"/>
</dbReference>
<comment type="caution">
    <text evidence="3">The sequence shown here is derived from an EMBL/GenBank/DDBJ whole genome shotgun (WGS) entry which is preliminary data.</text>
</comment>
<feature type="transmembrane region" description="Helical" evidence="1">
    <location>
        <begin position="421"/>
        <end position="447"/>
    </location>
</feature>
<dbReference type="InterPro" id="IPR002591">
    <property type="entry name" value="Phosphodiest/P_Trfase"/>
</dbReference>